<dbReference type="GO" id="GO:0015297">
    <property type="term" value="F:antiporter activity"/>
    <property type="evidence" value="ECO:0007669"/>
    <property type="project" value="UniProtKB-KW"/>
</dbReference>
<feature type="transmembrane region" description="Helical" evidence="9">
    <location>
        <begin position="299"/>
        <end position="318"/>
    </location>
</feature>
<feature type="transmembrane region" description="Helical" evidence="9">
    <location>
        <begin position="359"/>
        <end position="378"/>
    </location>
</feature>
<dbReference type="Pfam" id="PF02080">
    <property type="entry name" value="TrkA_C"/>
    <property type="match status" value="2"/>
</dbReference>
<dbReference type="OrthoDB" id="9810759at2"/>
<keyword evidence="3" id="KW-0050">Antiport</keyword>
<keyword evidence="6 9" id="KW-1133">Transmembrane helix</keyword>
<evidence type="ECO:0000256" key="2">
    <source>
        <dbReference type="ARBA" id="ARBA00022448"/>
    </source>
</evidence>
<dbReference type="Gene3D" id="3.30.70.1450">
    <property type="entry name" value="Regulator of K+ conductance, C-terminal domain"/>
    <property type="match status" value="2"/>
</dbReference>
<evidence type="ECO:0000256" key="6">
    <source>
        <dbReference type="ARBA" id="ARBA00022989"/>
    </source>
</evidence>
<evidence type="ECO:0000256" key="1">
    <source>
        <dbReference type="ARBA" id="ARBA00004651"/>
    </source>
</evidence>
<evidence type="ECO:0000256" key="4">
    <source>
        <dbReference type="ARBA" id="ARBA00022475"/>
    </source>
</evidence>
<name>A0A419T0M7_9FIRM</name>
<dbReference type="SUPFAM" id="SSF116726">
    <property type="entry name" value="TrkA C-terminal domain-like"/>
    <property type="match status" value="2"/>
</dbReference>
<dbReference type="RefSeq" id="WP_120197198.1">
    <property type="nucleotide sequence ID" value="NZ_MCIA01000023.1"/>
</dbReference>
<feature type="transmembrane region" description="Helical" evidence="9">
    <location>
        <begin position="88"/>
        <end position="110"/>
    </location>
</feature>
<dbReference type="InterPro" id="IPR036721">
    <property type="entry name" value="RCK_C_sf"/>
</dbReference>
<dbReference type="GO" id="GO:0005886">
    <property type="term" value="C:plasma membrane"/>
    <property type="evidence" value="ECO:0007669"/>
    <property type="project" value="UniProtKB-SubCell"/>
</dbReference>
<keyword evidence="4" id="KW-1003">Cell membrane</keyword>
<dbReference type="AlphaFoldDB" id="A0A419T0M7"/>
<sequence length="529" mass="57832">MEIYLIVAAIICILCILASNLSYRIGVPSLLLFILLGMMFGTDGIFRINFSDYALSETICSIALIFIMFYGGFCTNWHEAKPVAAKSIILSSLGVILTAVLAAFFCYFVLKTSLLEGFLIGSILSSTDAASVFSILRVKKLNLVNGMASVLEVESGSNDPVSYMLTIIVLGIMNGKSSPATVGLIFGEEIVFGLLFGALAGLAGYFIFRMEHFRSKEMLPIFGLSVALLTYGLSNSVGGNGFLSVYIAGVIIGNSKIHYKAEMVHFFDGITGMMQIVLFFLLGLLCFPSRITPVILPSIGIWAFLLFVARPLVVFLILTPFKVPLRQQLLISWAGLRGAVSIVFAILAVLSPSVLELDVFHIVFCVCLLSVSIQGSLLPWMAKKLNVIGTTDNIFRTFNDYSDNPAVNLTEIRLPKGHPWIDKTLKDIIIPNGMMAVMIIRDGKTLIPRGDSMVLADDSIILNTPVYTDHSMKLREVQIGPYHPWVNQKISELTLPSDTLIFLIQRAGKSLIPDGQTSLQDGDCLILNA</sequence>
<feature type="transmembrane region" description="Helical" evidence="9">
    <location>
        <begin position="330"/>
        <end position="353"/>
    </location>
</feature>
<organism evidence="11 12">
    <name type="scientific">Lacrimispora algidixylanolytica</name>
    <dbReference type="NCBI Taxonomy" id="94868"/>
    <lineage>
        <taxon>Bacteria</taxon>
        <taxon>Bacillati</taxon>
        <taxon>Bacillota</taxon>
        <taxon>Clostridia</taxon>
        <taxon>Lachnospirales</taxon>
        <taxon>Lachnospiraceae</taxon>
        <taxon>Lacrimispora</taxon>
    </lineage>
</organism>
<keyword evidence="2" id="KW-0813">Transport</keyword>
<dbReference type="Proteomes" id="UP000284277">
    <property type="component" value="Unassembled WGS sequence"/>
</dbReference>
<dbReference type="InterPro" id="IPR006037">
    <property type="entry name" value="RCK_C"/>
</dbReference>
<keyword evidence="12" id="KW-1185">Reference proteome</keyword>
<feature type="domain" description="RCK C-terminal" evidence="10">
    <location>
        <begin position="396"/>
        <end position="461"/>
    </location>
</feature>
<feature type="transmembrane region" description="Helical" evidence="9">
    <location>
        <begin position="264"/>
        <end position="287"/>
    </location>
</feature>
<dbReference type="GO" id="GO:0008324">
    <property type="term" value="F:monoatomic cation transmembrane transporter activity"/>
    <property type="evidence" value="ECO:0007669"/>
    <property type="project" value="InterPro"/>
</dbReference>
<dbReference type="InterPro" id="IPR038770">
    <property type="entry name" value="Na+/solute_symporter_sf"/>
</dbReference>
<dbReference type="PROSITE" id="PS51202">
    <property type="entry name" value="RCK_C"/>
    <property type="match status" value="2"/>
</dbReference>
<feature type="transmembrane region" description="Helical" evidence="9">
    <location>
        <begin position="53"/>
        <end position="73"/>
    </location>
</feature>
<dbReference type="PANTHER" id="PTHR32507">
    <property type="entry name" value="NA(+)/H(+) ANTIPORTER 1"/>
    <property type="match status" value="1"/>
</dbReference>
<keyword evidence="8 9" id="KW-0472">Membrane</keyword>
<dbReference type="Gene3D" id="1.20.1530.20">
    <property type="match status" value="1"/>
</dbReference>
<dbReference type="GO" id="GO:1902600">
    <property type="term" value="P:proton transmembrane transport"/>
    <property type="evidence" value="ECO:0007669"/>
    <property type="project" value="InterPro"/>
</dbReference>
<protein>
    <submittedName>
        <fullName evidence="11">K+/H+ antiporter</fullName>
    </submittedName>
</protein>
<evidence type="ECO:0000259" key="10">
    <source>
        <dbReference type="PROSITE" id="PS51202"/>
    </source>
</evidence>
<reference evidence="11 12" key="1">
    <citation type="submission" date="2016-08" db="EMBL/GenBank/DDBJ databases">
        <title>A new outlook on sporulation: Clostridium algidixylanolyticum.</title>
        <authorList>
            <person name="Poppleton D.I."/>
            <person name="Gribaldo S."/>
        </authorList>
    </citation>
    <scope>NUCLEOTIDE SEQUENCE [LARGE SCALE GENOMIC DNA]</scope>
    <source>
        <strain evidence="11 12">SPL73</strain>
    </source>
</reference>
<feature type="transmembrane region" description="Helical" evidence="9">
    <location>
        <begin position="228"/>
        <end position="252"/>
    </location>
</feature>
<keyword evidence="5 9" id="KW-0812">Transmembrane</keyword>
<evidence type="ECO:0000256" key="7">
    <source>
        <dbReference type="ARBA" id="ARBA00023065"/>
    </source>
</evidence>
<feature type="transmembrane region" description="Helical" evidence="9">
    <location>
        <begin position="28"/>
        <end position="46"/>
    </location>
</feature>
<feature type="transmembrane region" description="Helical" evidence="9">
    <location>
        <begin position="190"/>
        <end position="208"/>
    </location>
</feature>
<evidence type="ECO:0000313" key="11">
    <source>
        <dbReference type="EMBL" id="RKD30979.1"/>
    </source>
</evidence>
<proteinExistence type="predicted"/>
<evidence type="ECO:0000256" key="8">
    <source>
        <dbReference type="ARBA" id="ARBA00023136"/>
    </source>
</evidence>
<dbReference type="Pfam" id="PF00999">
    <property type="entry name" value="Na_H_Exchanger"/>
    <property type="match status" value="1"/>
</dbReference>
<comment type="caution">
    <text evidence="11">The sequence shown here is derived from an EMBL/GenBank/DDBJ whole genome shotgun (WGS) entry which is preliminary data.</text>
</comment>
<dbReference type="GO" id="GO:0006813">
    <property type="term" value="P:potassium ion transport"/>
    <property type="evidence" value="ECO:0007669"/>
    <property type="project" value="InterPro"/>
</dbReference>
<keyword evidence="7" id="KW-0406">Ion transport</keyword>
<dbReference type="EMBL" id="MCIA01000023">
    <property type="protein sequence ID" value="RKD30979.1"/>
    <property type="molecule type" value="Genomic_DNA"/>
</dbReference>
<feature type="domain" description="RCK C-terminal" evidence="10">
    <location>
        <begin position="462"/>
        <end position="529"/>
    </location>
</feature>
<evidence type="ECO:0000256" key="9">
    <source>
        <dbReference type="SAM" id="Phobius"/>
    </source>
</evidence>
<dbReference type="NCBIfam" id="NF003716">
    <property type="entry name" value="PRK05326.1-3"/>
    <property type="match status" value="1"/>
</dbReference>
<comment type="subcellular location">
    <subcellularLocation>
        <location evidence="1">Cell membrane</location>
        <topology evidence="1">Multi-pass membrane protein</topology>
    </subcellularLocation>
</comment>
<evidence type="ECO:0000256" key="5">
    <source>
        <dbReference type="ARBA" id="ARBA00022692"/>
    </source>
</evidence>
<dbReference type="PANTHER" id="PTHR32507:SF7">
    <property type="entry name" value="K(+)_H(+) ANTIPORTER NHAP2"/>
    <property type="match status" value="1"/>
</dbReference>
<dbReference type="InterPro" id="IPR006153">
    <property type="entry name" value="Cation/H_exchanger_TM"/>
</dbReference>
<evidence type="ECO:0000256" key="3">
    <source>
        <dbReference type="ARBA" id="ARBA00022449"/>
    </source>
</evidence>
<evidence type="ECO:0000313" key="12">
    <source>
        <dbReference type="Proteomes" id="UP000284277"/>
    </source>
</evidence>
<accession>A0A419T0M7</accession>
<gene>
    <name evidence="11" type="ORF">BET01_03735</name>
</gene>
<dbReference type="NCBIfam" id="NF003715">
    <property type="entry name" value="PRK05326.1-2"/>
    <property type="match status" value="1"/>
</dbReference>